<dbReference type="EMBL" id="SJPN01000008">
    <property type="protein sequence ID" value="TWT93864.1"/>
    <property type="molecule type" value="Genomic_DNA"/>
</dbReference>
<dbReference type="PANTHER" id="PTHR35889">
    <property type="entry name" value="CYCLOINULO-OLIGOSACCHARIDE FRUCTANOTRANSFERASE-RELATED"/>
    <property type="match status" value="1"/>
</dbReference>
<feature type="domain" description="DUF1549" evidence="3">
    <location>
        <begin position="173"/>
        <end position="388"/>
    </location>
</feature>
<dbReference type="OrthoDB" id="127107at2"/>
<dbReference type="AlphaFoldDB" id="A0A5C6A1Y6"/>
<dbReference type="RefSeq" id="WP_146522675.1">
    <property type="nucleotide sequence ID" value="NZ_CP151726.1"/>
</dbReference>
<accession>A0A5C6A1Y6</accession>
<evidence type="ECO:0000259" key="3">
    <source>
        <dbReference type="Pfam" id="PF07583"/>
    </source>
</evidence>
<feature type="chain" id="PRO_5022744768" evidence="2">
    <location>
        <begin position="27"/>
        <end position="791"/>
    </location>
</feature>
<comment type="caution">
    <text evidence="6">The sequence shown here is derived from an EMBL/GenBank/DDBJ whole genome shotgun (WGS) entry which is preliminary data.</text>
</comment>
<keyword evidence="2" id="KW-0732">Signal</keyword>
<feature type="region of interest" description="Disordered" evidence="1">
    <location>
        <begin position="126"/>
        <end position="145"/>
    </location>
</feature>
<gene>
    <name evidence="6" type="ORF">Pla52n_56920</name>
</gene>
<name>A0A5C6A1Y6_9BACT</name>
<keyword evidence="7" id="KW-1185">Reference proteome</keyword>
<dbReference type="InterPro" id="IPR011429">
    <property type="entry name" value="Cyt_c_Planctomycete-type"/>
</dbReference>
<evidence type="ECO:0000256" key="2">
    <source>
        <dbReference type="SAM" id="SignalP"/>
    </source>
</evidence>
<evidence type="ECO:0000256" key="1">
    <source>
        <dbReference type="SAM" id="MobiDB-lite"/>
    </source>
</evidence>
<evidence type="ECO:0000313" key="6">
    <source>
        <dbReference type="EMBL" id="TWT93864.1"/>
    </source>
</evidence>
<sequence length="791" mass="87514" precursor="true">MHPASRPLIVAAIALAVSLHSRSALSDSPNPRDVAFFETRIRPVLVQHCYECHSQNAKELGGSLLLDDVAAMKDGGQSGPMIDQDDPNQSLILQALRYEDIEMPPEAPLPEAVIADFEKWIQRGAVVPQTSPKSGDETDNKSDANDTETLWSLKPVTHPAIPEVQQADWPRDPIDRFVLAQLESAGITPTSDAEPAKLARRLHIDLIGLEPSVQQYDEFIRDYQRDGDAATARLVDRLLASPRFGERWGRHWLDVARYGESNGNDGLGRNPTFPHAWRYRNYVIDSINDDTPYDQFLREQIAGDLMPSDSPDQRDRQLIATGFLAMTAKPAKAMNDDFDMDIVADQIDVVGSGVMGLSVACARCHDHKFDPVSMKDYYALAGVFTSTESMWGVAGHEKLTAPPTDLHVLTAAPKVLPPEDFVETVIVLDSATGIPKAIPKSKWAPGTPLAMGVRDRKEPADCKLNIQGSSKKLGEPVPRGFLPACKVCSEDEGDAEPDFVVPPGQSGRLQLAQWLTHPQHPLTARVMVNRIWMHLFGNGLVRTPNDFGVYGQRPSHPELLDHLSSRFVRDGWSIKRLVRAIALSRIYQLSSSASDDLIQADEENFLLSRHSRRRLDAETLRDSMLQASGQLHLIASPGSIVQHRDILVNLAGNLHQPTPQRSVYLCYLRSSPPPSLAPFDLPDFTEVVAQRDDSTVPGQALYLLNSSVVVENATRLAERALAEQVSSAGSSVEQRIRFVFRQALRREPSTSETDDATQFLRDMIDQLGDPLAAWSSVAQGLMISNEFRYVD</sequence>
<dbReference type="Pfam" id="PF07635">
    <property type="entry name" value="PSCyt1"/>
    <property type="match status" value="1"/>
</dbReference>
<reference evidence="6 7" key="1">
    <citation type="submission" date="2019-02" db="EMBL/GenBank/DDBJ databases">
        <title>Deep-cultivation of Planctomycetes and their phenomic and genomic characterization uncovers novel biology.</title>
        <authorList>
            <person name="Wiegand S."/>
            <person name="Jogler M."/>
            <person name="Boedeker C."/>
            <person name="Pinto D."/>
            <person name="Vollmers J."/>
            <person name="Rivas-Marin E."/>
            <person name="Kohn T."/>
            <person name="Peeters S.H."/>
            <person name="Heuer A."/>
            <person name="Rast P."/>
            <person name="Oberbeckmann S."/>
            <person name="Bunk B."/>
            <person name="Jeske O."/>
            <person name="Meyerdierks A."/>
            <person name="Storesund J.E."/>
            <person name="Kallscheuer N."/>
            <person name="Luecker S."/>
            <person name="Lage O.M."/>
            <person name="Pohl T."/>
            <person name="Merkel B.J."/>
            <person name="Hornburger P."/>
            <person name="Mueller R.-W."/>
            <person name="Bruemmer F."/>
            <person name="Labrenz M."/>
            <person name="Spormann A.M."/>
            <person name="Op Den Camp H."/>
            <person name="Overmann J."/>
            <person name="Amann R."/>
            <person name="Jetten M.S.M."/>
            <person name="Mascher T."/>
            <person name="Medema M.H."/>
            <person name="Devos D.P."/>
            <person name="Kaster A.-K."/>
            <person name="Ovreas L."/>
            <person name="Rohde M."/>
            <person name="Galperin M.Y."/>
            <person name="Jogler C."/>
        </authorList>
    </citation>
    <scope>NUCLEOTIDE SEQUENCE [LARGE SCALE GENOMIC DNA]</scope>
    <source>
        <strain evidence="6 7">Pla52n</strain>
    </source>
</reference>
<feature type="compositionally biased region" description="Basic and acidic residues" evidence="1">
    <location>
        <begin position="134"/>
        <end position="144"/>
    </location>
</feature>
<organism evidence="6 7">
    <name type="scientific">Stieleria varia</name>
    <dbReference type="NCBI Taxonomy" id="2528005"/>
    <lineage>
        <taxon>Bacteria</taxon>
        <taxon>Pseudomonadati</taxon>
        <taxon>Planctomycetota</taxon>
        <taxon>Planctomycetia</taxon>
        <taxon>Pirellulales</taxon>
        <taxon>Pirellulaceae</taxon>
        <taxon>Stieleria</taxon>
    </lineage>
</organism>
<dbReference type="InterPro" id="IPR011444">
    <property type="entry name" value="DUF1549"/>
</dbReference>
<dbReference type="Pfam" id="PF07583">
    <property type="entry name" value="PSCyt2"/>
    <property type="match status" value="1"/>
</dbReference>
<feature type="domain" description="DUF1553" evidence="4">
    <location>
        <begin position="507"/>
        <end position="760"/>
    </location>
</feature>
<evidence type="ECO:0000259" key="5">
    <source>
        <dbReference type="Pfam" id="PF07635"/>
    </source>
</evidence>
<dbReference type="InterPro" id="IPR022655">
    <property type="entry name" value="DUF1553"/>
</dbReference>
<protein>
    <submittedName>
        <fullName evidence="6">Planctomycete cytochrome C</fullName>
    </submittedName>
</protein>
<dbReference type="Proteomes" id="UP000320176">
    <property type="component" value="Unassembled WGS sequence"/>
</dbReference>
<feature type="signal peptide" evidence="2">
    <location>
        <begin position="1"/>
        <end position="26"/>
    </location>
</feature>
<evidence type="ECO:0000313" key="7">
    <source>
        <dbReference type="Proteomes" id="UP000320176"/>
    </source>
</evidence>
<feature type="domain" description="Cytochrome C Planctomycete-type" evidence="5">
    <location>
        <begin position="49"/>
        <end position="106"/>
    </location>
</feature>
<dbReference type="PANTHER" id="PTHR35889:SF3">
    <property type="entry name" value="F-BOX DOMAIN-CONTAINING PROTEIN"/>
    <property type="match status" value="1"/>
</dbReference>
<dbReference type="Pfam" id="PF07587">
    <property type="entry name" value="PSD1"/>
    <property type="match status" value="1"/>
</dbReference>
<evidence type="ECO:0000259" key="4">
    <source>
        <dbReference type="Pfam" id="PF07587"/>
    </source>
</evidence>
<proteinExistence type="predicted"/>